<dbReference type="InterPro" id="IPR009061">
    <property type="entry name" value="DNA-bd_dom_put_sf"/>
</dbReference>
<proteinExistence type="predicted"/>
<dbReference type="GO" id="GO:0003677">
    <property type="term" value="F:DNA binding"/>
    <property type="evidence" value="ECO:0007669"/>
    <property type="project" value="UniProtKB-KW"/>
</dbReference>
<dbReference type="SUPFAM" id="SSF46955">
    <property type="entry name" value="Putative DNA-binding domain"/>
    <property type="match status" value="1"/>
</dbReference>
<keyword evidence="3" id="KW-1185">Reference proteome</keyword>
<dbReference type="Proteomes" id="UP000744032">
    <property type="component" value="Unassembled WGS sequence"/>
</dbReference>
<name>A0ABX1IYD2_STRGB</name>
<accession>A0ABX1IYD2</accession>
<sequence length="126" mass="13425">MGDRPAGRAGRLVRHRRGAPGRRRGGRGVLGVAREVGYRVYDERAVVRVGNIRCLPAAGLTLDDVRVFLPCLDGDVAAAPPSDRGLQVALRRLAVLDRRIAAQTEARDRLAAALRQAVGGRGSPVA</sequence>
<organism evidence="2 3">
    <name type="scientific">Streptomyces galbus</name>
    <dbReference type="NCBI Taxonomy" id="33898"/>
    <lineage>
        <taxon>Bacteria</taxon>
        <taxon>Bacillati</taxon>
        <taxon>Actinomycetota</taxon>
        <taxon>Actinomycetes</taxon>
        <taxon>Kitasatosporales</taxon>
        <taxon>Streptomycetaceae</taxon>
        <taxon>Streptomyces</taxon>
    </lineage>
</organism>
<gene>
    <name evidence="2" type="ORF">HF200_34420</name>
</gene>
<dbReference type="EMBL" id="JAAXMD010000689">
    <property type="protein sequence ID" value="NKQ29261.1"/>
    <property type="molecule type" value="Genomic_DNA"/>
</dbReference>
<protein>
    <submittedName>
        <fullName evidence="2">MerR family DNA-binding protein</fullName>
    </submittedName>
</protein>
<dbReference type="RefSeq" id="WP_168376774.1">
    <property type="nucleotide sequence ID" value="NZ_JAAXMD010000689.1"/>
</dbReference>
<evidence type="ECO:0000259" key="1">
    <source>
        <dbReference type="Pfam" id="PF09278"/>
    </source>
</evidence>
<reference evidence="2 3" key="1">
    <citation type="submission" date="2020-04" db="EMBL/GenBank/DDBJ databases">
        <title>Genome sequence of Streptomyces galbus strain I339.</title>
        <authorList>
            <person name="Silva E.A.N."/>
            <person name="Merces M."/>
            <person name="Castelo Branco A.P.O.T."/>
            <person name="Vasconcelos P.C."/>
            <person name="Costa N.P."/>
            <person name="Marinho G.C.S."/>
            <person name="Oliveira C.J.B."/>
            <person name="Araujo D."/>
            <person name="Rodrigues Junior V.S."/>
            <person name="Almeida R."/>
            <person name="Silva Filho U.R."/>
            <person name="Andrade A.S.A."/>
            <person name="Cibulski S.P."/>
        </authorList>
    </citation>
    <scope>NUCLEOTIDE SEQUENCE [LARGE SCALE GENOMIC DNA]</scope>
    <source>
        <strain evidence="2 3">I339</strain>
    </source>
</reference>
<dbReference type="Pfam" id="PF09278">
    <property type="entry name" value="MerR-DNA-bind"/>
    <property type="match status" value="1"/>
</dbReference>
<dbReference type="InterPro" id="IPR015358">
    <property type="entry name" value="Tscrpt_reg_MerR_DNA-bd"/>
</dbReference>
<comment type="caution">
    <text evidence="2">The sequence shown here is derived from an EMBL/GenBank/DDBJ whole genome shotgun (WGS) entry which is preliminary data.</text>
</comment>
<keyword evidence="2" id="KW-0238">DNA-binding</keyword>
<evidence type="ECO:0000313" key="3">
    <source>
        <dbReference type="Proteomes" id="UP000744032"/>
    </source>
</evidence>
<evidence type="ECO:0000313" key="2">
    <source>
        <dbReference type="EMBL" id="NKQ29261.1"/>
    </source>
</evidence>
<dbReference type="Gene3D" id="1.10.1660.10">
    <property type="match status" value="1"/>
</dbReference>
<feature type="domain" description="Transcription regulator MerR DNA binding" evidence="1">
    <location>
        <begin position="47"/>
        <end position="112"/>
    </location>
</feature>